<dbReference type="PROSITE" id="PS01159">
    <property type="entry name" value="WW_DOMAIN_1"/>
    <property type="match status" value="1"/>
</dbReference>
<dbReference type="InterPro" id="IPR001202">
    <property type="entry name" value="WW_dom"/>
</dbReference>
<dbReference type="Proteomes" id="UP001162640">
    <property type="component" value="Unassembled WGS sequence"/>
</dbReference>
<feature type="compositionally biased region" description="Polar residues" evidence="1">
    <location>
        <begin position="156"/>
        <end position="167"/>
    </location>
</feature>
<comment type="caution">
    <text evidence="4">The sequence shown here is derived from an EMBL/GenBank/DDBJ whole genome shotgun (WGS) entry which is preliminary data.</text>
</comment>
<evidence type="ECO:0000313" key="4">
    <source>
        <dbReference type="EMBL" id="GMH84151.1"/>
    </source>
</evidence>
<feature type="region of interest" description="Disordered" evidence="1">
    <location>
        <begin position="111"/>
        <end position="138"/>
    </location>
</feature>
<dbReference type="EMBL" id="BLQM01000340">
    <property type="protein sequence ID" value="GMH84151.1"/>
    <property type="molecule type" value="Genomic_DNA"/>
</dbReference>
<evidence type="ECO:0000256" key="1">
    <source>
        <dbReference type="SAM" id="MobiDB-lite"/>
    </source>
</evidence>
<feature type="transmembrane region" description="Helical" evidence="2">
    <location>
        <begin position="305"/>
        <end position="326"/>
    </location>
</feature>
<accession>A0A9W7B8S5</accession>
<dbReference type="InterPro" id="IPR036020">
    <property type="entry name" value="WW_dom_sf"/>
</dbReference>
<feature type="region of interest" description="Disordered" evidence="1">
    <location>
        <begin position="44"/>
        <end position="75"/>
    </location>
</feature>
<keyword evidence="2" id="KW-1133">Transmembrane helix</keyword>
<name>A0A9W7B8S5_9STRA</name>
<dbReference type="PROSITE" id="PS50020">
    <property type="entry name" value="WW_DOMAIN_2"/>
    <property type="match status" value="1"/>
</dbReference>
<keyword evidence="2" id="KW-0472">Membrane</keyword>
<dbReference type="AlphaFoldDB" id="A0A9W7B8S5"/>
<organism evidence="4 5">
    <name type="scientific">Triparma laevis f. inornata</name>
    <dbReference type="NCBI Taxonomy" id="1714386"/>
    <lineage>
        <taxon>Eukaryota</taxon>
        <taxon>Sar</taxon>
        <taxon>Stramenopiles</taxon>
        <taxon>Ochrophyta</taxon>
        <taxon>Bolidophyceae</taxon>
        <taxon>Parmales</taxon>
        <taxon>Triparmaceae</taxon>
        <taxon>Triparma</taxon>
    </lineage>
</organism>
<feature type="region of interest" description="Disordered" evidence="1">
    <location>
        <begin position="154"/>
        <end position="173"/>
    </location>
</feature>
<reference evidence="5" key="1">
    <citation type="journal article" date="2023" name="Commun. Biol.">
        <title>Genome analysis of Parmales, the sister group of diatoms, reveals the evolutionary specialization of diatoms from phago-mixotrophs to photoautotrophs.</title>
        <authorList>
            <person name="Ban H."/>
            <person name="Sato S."/>
            <person name="Yoshikawa S."/>
            <person name="Yamada K."/>
            <person name="Nakamura Y."/>
            <person name="Ichinomiya M."/>
            <person name="Sato N."/>
            <person name="Blanc-Mathieu R."/>
            <person name="Endo H."/>
            <person name="Kuwata A."/>
            <person name="Ogata H."/>
        </authorList>
    </citation>
    <scope>NUCLEOTIDE SEQUENCE [LARGE SCALE GENOMIC DNA]</scope>
</reference>
<feature type="compositionally biased region" description="Polar residues" evidence="1">
    <location>
        <begin position="66"/>
        <end position="75"/>
    </location>
</feature>
<protein>
    <recommendedName>
        <fullName evidence="3">WW domain-containing protein</fullName>
    </recommendedName>
</protein>
<proteinExistence type="predicted"/>
<dbReference type="CDD" id="cd00201">
    <property type="entry name" value="WW"/>
    <property type="match status" value="1"/>
</dbReference>
<sequence length="341" mass="37752">MGVYTGLVDGSRLVGSSRLYHVTYSDGDDEELESAILLASIADNQGEESSTSSEEDLEDKKSSLSNLSRDPSVSESENGVEKWYAYWDADYGRHYYYNPTMEVTQWVMPDNYVPEDEDDSNSDRPESKGSPAVDPQMRKRFSSGLASPLEVDIAGTENTTERQQNGGSPIITEATPMGRLAANSIDERKVVKEREQKDTTPEILTQGNKFINQRTPTPQIVEQETPPNLLPNYIDSTIRRRSSSKRGVIEDLDFDSPGGPIDVEKLELRSSKIKIAMYLTMMLFAVMAGEWRARYRAKRGCVGGGGGTLFHVIILTLCVAVCYSSLQLCSELALGMAIEMG</sequence>
<feature type="domain" description="WW" evidence="3">
    <location>
        <begin position="83"/>
        <end position="111"/>
    </location>
</feature>
<dbReference type="SUPFAM" id="SSF51045">
    <property type="entry name" value="WW domain"/>
    <property type="match status" value="1"/>
</dbReference>
<gene>
    <name evidence="4" type="ORF">TL16_g09831</name>
</gene>
<evidence type="ECO:0000256" key="2">
    <source>
        <dbReference type="SAM" id="Phobius"/>
    </source>
</evidence>
<dbReference type="Gene3D" id="2.20.70.10">
    <property type="match status" value="1"/>
</dbReference>
<dbReference type="SMART" id="SM00456">
    <property type="entry name" value="WW"/>
    <property type="match status" value="1"/>
</dbReference>
<keyword evidence="2" id="KW-0812">Transmembrane</keyword>
<evidence type="ECO:0000259" key="3">
    <source>
        <dbReference type="PROSITE" id="PS50020"/>
    </source>
</evidence>
<evidence type="ECO:0000313" key="5">
    <source>
        <dbReference type="Proteomes" id="UP001162640"/>
    </source>
</evidence>
<dbReference type="Pfam" id="PF00397">
    <property type="entry name" value="WW"/>
    <property type="match status" value="1"/>
</dbReference>
<feature type="transmembrane region" description="Helical" evidence="2">
    <location>
        <begin position="275"/>
        <end position="293"/>
    </location>
</feature>